<feature type="binding site" evidence="11">
    <location>
        <begin position="97"/>
        <end position="99"/>
    </location>
    <ligand>
        <name>substrate</name>
    </ligand>
</feature>
<dbReference type="PANTHER" id="PTHR43665">
    <property type="entry name" value="ISOPENTENYL-DIPHOSPHATE DELTA-ISOMERASE"/>
    <property type="match status" value="1"/>
</dbReference>
<dbReference type="Pfam" id="PF01070">
    <property type="entry name" value="FMN_dh"/>
    <property type="match status" value="2"/>
</dbReference>
<keyword evidence="2 11" id="KW-0963">Cytoplasm</keyword>
<keyword evidence="5 11" id="KW-0479">Metal-binding</keyword>
<dbReference type="AlphaFoldDB" id="A0A832VB75"/>
<dbReference type="GO" id="GO:0005737">
    <property type="term" value="C:cytoplasm"/>
    <property type="evidence" value="ECO:0007669"/>
    <property type="project" value="UniProtKB-SubCell"/>
</dbReference>
<comment type="catalytic activity">
    <reaction evidence="11">
        <text>isopentenyl diphosphate = dimethylallyl diphosphate</text>
        <dbReference type="Rhea" id="RHEA:23284"/>
        <dbReference type="ChEBI" id="CHEBI:57623"/>
        <dbReference type="ChEBI" id="CHEBI:128769"/>
        <dbReference type="EC" id="5.3.3.2"/>
    </reaction>
</comment>
<feature type="binding site" evidence="11">
    <location>
        <begin position="8"/>
        <end position="9"/>
    </location>
    <ligand>
        <name>substrate</name>
    </ligand>
</feature>
<keyword evidence="3 11" id="KW-0285">Flavoprotein</keyword>
<dbReference type="EMBL" id="DVAB01000050">
    <property type="protein sequence ID" value="HIK00961.1"/>
    <property type="molecule type" value="Genomic_DNA"/>
</dbReference>
<evidence type="ECO:0000259" key="12">
    <source>
        <dbReference type="Pfam" id="PF01070"/>
    </source>
</evidence>
<evidence type="ECO:0000256" key="7">
    <source>
        <dbReference type="ARBA" id="ARBA00022857"/>
    </source>
</evidence>
<keyword evidence="6 11" id="KW-0460">Magnesium</keyword>
<dbReference type="HAMAP" id="MF_00354">
    <property type="entry name" value="Idi_2"/>
    <property type="match status" value="1"/>
</dbReference>
<sequence length="352" mass="38190">MTPGTSDRKLEHIRIVSKKNVQAKQKTNWLEYVDLVHNSIPELNKNDIDLSINFLGHKLDYPILISGMTGGHAVAQKINETLAKAAEKTNVAMGVGSQRAMLENPELAYTYQVRKFARSIFLIGNLGIPQLEKYGTNGVKKAANAIGADAFAVHLNNLQEVVQREGDVNAKNYFKYLKKICSAVKIPVIAKETGAGISREAAKLLIKAGVKAIDVGGAGGTSWSAVEILRGRANKSSSIAFWDWGIPTAASILEIRSVSEKIHLIASGGLRNGLEAAKCIALGADLVGMAYPFFKAAEKGTPDVVKTIEEIGDGLRNAMFLVGAKNLKELKKANFVINNNLLDWALWRGLRK</sequence>
<feature type="domain" description="FMN-dependent dehydrogenase" evidence="12">
    <location>
        <begin position="168"/>
        <end position="333"/>
    </location>
</feature>
<comment type="subunit">
    <text evidence="10 11">Homooctamer. Dimer of tetramers.</text>
</comment>
<dbReference type="GO" id="GO:0016491">
    <property type="term" value="F:oxidoreductase activity"/>
    <property type="evidence" value="ECO:0007669"/>
    <property type="project" value="InterPro"/>
</dbReference>
<dbReference type="CDD" id="cd02811">
    <property type="entry name" value="IDI-2_FMN"/>
    <property type="match status" value="1"/>
</dbReference>
<name>A0A832VB75_9ARCH</name>
<feature type="binding site" evidence="11">
    <location>
        <position position="97"/>
    </location>
    <ligand>
        <name>FMN</name>
        <dbReference type="ChEBI" id="CHEBI:58210"/>
    </ligand>
</feature>
<feature type="binding site" evidence="11">
    <location>
        <position position="191"/>
    </location>
    <ligand>
        <name>FMN</name>
        <dbReference type="ChEBI" id="CHEBI:58210"/>
    </ligand>
</feature>
<feature type="binding site" evidence="11">
    <location>
        <begin position="269"/>
        <end position="271"/>
    </location>
    <ligand>
        <name>FMN</name>
        <dbReference type="ChEBI" id="CHEBI:58210"/>
    </ligand>
</feature>
<feature type="binding site" evidence="11">
    <location>
        <position position="125"/>
    </location>
    <ligand>
        <name>FMN</name>
        <dbReference type="ChEBI" id="CHEBI:58210"/>
    </ligand>
</feature>
<feature type="binding site" evidence="11">
    <location>
        <position position="66"/>
    </location>
    <ligand>
        <name>FMN</name>
        <dbReference type="ChEBI" id="CHEBI:58210"/>
    </ligand>
</feature>
<dbReference type="GO" id="GO:0070402">
    <property type="term" value="F:NADPH binding"/>
    <property type="evidence" value="ECO:0007669"/>
    <property type="project" value="UniProtKB-UniRule"/>
</dbReference>
<reference evidence="13 14" key="1">
    <citation type="journal article" name="Nat. Commun.">
        <title>Undinarchaeota illuminate DPANN phylogeny and the impact of gene transfer on archaeal evolution.</title>
        <authorList>
            <person name="Dombrowski N."/>
            <person name="Williams T.A."/>
            <person name="Sun J."/>
            <person name="Woodcroft B.J."/>
            <person name="Lee J.H."/>
            <person name="Minh B.Q."/>
            <person name="Rinke C."/>
            <person name="Spang A."/>
        </authorList>
    </citation>
    <scope>NUCLEOTIDE SEQUENCE [LARGE SCALE GENOMIC DNA]</scope>
    <source>
        <strain evidence="13">MAG_bin1129</strain>
    </source>
</reference>
<organism evidence="13 14">
    <name type="scientific">Candidatus Naiadarchaeum limnaeum</name>
    <dbReference type="NCBI Taxonomy" id="2756139"/>
    <lineage>
        <taxon>Archaea</taxon>
        <taxon>Candidatus Undinarchaeota</taxon>
        <taxon>Candidatus Undinarchaeia</taxon>
        <taxon>Candidatus Naiadarchaeales</taxon>
        <taxon>Candidatus Naiadarchaeaceae</taxon>
        <taxon>Candidatus Naiadarchaeum</taxon>
    </lineage>
</organism>
<feature type="binding site" evidence="11">
    <location>
        <position position="159"/>
    </location>
    <ligand>
        <name>substrate</name>
    </ligand>
</feature>
<comment type="function">
    <text evidence="11">Involved in the biosynthesis of isoprenoids. Catalyzes the 1,3-allylic rearrangement of the homoallylic substrate isopentenyl (IPP) to its allylic isomer, dimethylallyl diphosphate (DMAPP).</text>
</comment>
<proteinExistence type="inferred from homology"/>
<evidence type="ECO:0000256" key="10">
    <source>
        <dbReference type="ARBA" id="ARBA00025810"/>
    </source>
</evidence>
<comment type="subcellular location">
    <subcellularLocation>
        <location evidence="11">Cytoplasm</location>
    </subcellularLocation>
</comment>
<dbReference type="GO" id="GO:0008299">
    <property type="term" value="P:isoprenoid biosynthetic process"/>
    <property type="evidence" value="ECO:0007669"/>
    <property type="project" value="UniProtKB-UniRule"/>
</dbReference>
<feature type="binding site" evidence="11">
    <location>
        <position position="160"/>
    </location>
    <ligand>
        <name>Mg(2+)</name>
        <dbReference type="ChEBI" id="CHEBI:18420"/>
    </ligand>
</feature>
<evidence type="ECO:0000256" key="5">
    <source>
        <dbReference type="ARBA" id="ARBA00022723"/>
    </source>
</evidence>
<comment type="similarity">
    <text evidence="11">Belongs to the IPP isomerase type 2 family.</text>
</comment>
<accession>A0A832VB75</accession>
<feature type="domain" description="FMN-dependent dehydrogenase" evidence="12">
    <location>
        <begin position="11"/>
        <end position="98"/>
    </location>
</feature>
<comment type="caution">
    <text evidence="13">The sequence shown here is derived from an EMBL/GenBank/DDBJ whole genome shotgun (WGS) entry which is preliminary data.</text>
</comment>
<dbReference type="SMART" id="SM01240">
    <property type="entry name" value="IMPDH"/>
    <property type="match status" value="1"/>
</dbReference>
<evidence type="ECO:0000256" key="9">
    <source>
        <dbReference type="ARBA" id="ARBA00023235"/>
    </source>
</evidence>
<dbReference type="InterPro" id="IPR013785">
    <property type="entry name" value="Aldolase_TIM"/>
</dbReference>
<dbReference type="GO" id="GO:0000287">
    <property type="term" value="F:magnesium ion binding"/>
    <property type="evidence" value="ECO:0007669"/>
    <property type="project" value="UniProtKB-UniRule"/>
</dbReference>
<feature type="binding site" evidence="11">
    <location>
        <begin position="290"/>
        <end position="291"/>
    </location>
    <ligand>
        <name>FMN</name>
        <dbReference type="ChEBI" id="CHEBI:58210"/>
    </ligand>
</feature>
<evidence type="ECO:0000256" key="3">
    <source>
        <dbReference type="ARBA" id="ARBA00022630"/>
    </source>
</evidence>
<comment type="cofactor">
    <cofactor evidence="11">
        <name>Mg(2+)</name>
        <dbReference type="ChEBI" id="CHEBI:18420"/>
    </cofactor>
</comment>
<evidence type="ECO:0000256" key="11">
    <source>
        <dbReference type="HAMAP-Rule" id="MF_00354"/>
    </source>
</evidence>
<protein>
    <recommendedName>
        <fullName evidence="11">Isopentenyl-diphosphate delta-isomerase</fullName>
        <shortName evidence="11">IPP isomerase</shortName>
        <ecNumber evidence="11">5.3.3.2</ecNumber>
    </recommendedName>
    <alternativeName>
        <fullName evidence="11">Isopentenyl diphosphate:dimethylallyl diphosphate isomerase</fullName>
    </alternativeName>
    <alternativeName>
        <fullName evidence="11">Isopentenyl pyrophosphate isomerase</fullName>
    </alternativeName>
    <alternativeName>
        <fullName evidence="11">Type 2 isopentenyl diphosphate isomerase</fullName>
        <shortName evidence="11">IDI-2</shortName>
    </alternativeName>
</protein>
<dbReference type="GO" id="GO:0004452">
    <property type="term" value="F:isopentenyl-diphosphate delta-isomerase activity"/>
    <property type="evidence" value="ECO:0007669"/>
    <property type="project" value="UniProtKB-UniRule"/>
</dbReference>
<dbReference type="Proteomes" id="UP000646946">
    <property type="component" value="Unassembled WGS sequence"/>
</dbReference>
<evidence type="ECO:0000256" key="2">
    <source>
        <dbReference type="ARBA" id="ARBA00022490"/>
    </source>
</evidence>
<dbReference type="GO" id="GO:0010181">
    <property type="term" value="F:FMN binding"/>
    <property type="evidence" value="ECO:0007669"/>
    <property type="project" value="UniProtKB-UniRule"/>
</dbReference>
<comment type="cofactor">
    <cofactor evidence="11">
        <name>NADPH</name>
        <dbReference type="ChEBI" id="CHEBI:57783"/>
    </cofactor>
</comment>
<comment type="caution">
    <text evidence="11">Lacks conserved residue(s) required for the propagation of feature annotation.</text>
</comment>
<dbReference type="InterPro" id="IPR011179">
    <property type="entry name" value="IPdP_isomerase"/>
</dbReference>
<dbReference type="InterPro" id="IPR000262">
    <property type="entry name" value="FMN-dep_DH"/>
</dbReference>
<evidence type="ECO:0000256" key="1">
    <source>
        <dbReference type="ARBA" id="ARBA00001917"/>
    </source>
</evidence>
<dbReference type="NCBIfam" id="TIGR02151">
    <property type="entry name" value="IPP_isom_2"/>
    <property type="match status" value="1"/>
</dbReference>
<keyword evidence="9 11" id="KW-0413">Isomerase</keyword>
<keyword evidence="4 11" id="KW-0288">FMN</keyword>
<evidence type="ECO:0000313" key="13">
    <source>
        <dbReference type="EMBL" id="HIK00961.1"/>
    </source>
</evidence>
<dbReference type="Gene3D" id="3.20.20.70">
    <property type="entry name" value="Aldolase class I"/>
    <property type="match status" value="1"/>
</dbReference>
<dbReference type="EC" id="5.3.3.2" evidence="11"/>
<feature type="binding site" evidence="11">
    <location>
        <position position="221"/>
    </location>
    <ligand>
        <name>FMN</name>
        <dbReference type="ChEBI" id="CHEBI:58210"/>
    </ligand>
</feature>
<dbReference type="PANTHER" id="PTHR43665:SF1">
    <property type="entry name" value="ISOPENTENYL-DIPHOSPHATE DELTA-ISOMERASE"/>
    <property type="match status" value="1"/>
</dbReference>
<evidence type="ECO:0000313" key="14">
    <source>
        <dbReference type="Proteomes" id="UP000646946"/>
    </source>
</evidence>
<evidence type="ECO:0000256" key="8">
    <source>
        <dbReference type="ARBA" id="ARBA00023229"/>
    </source>
</evidence>
<evidence type="ECO:0000256" key="6">
    <source>
        <dbReference type="ARBA" id="ARBA00022842"/>
    </source>
</evidence>
<gene>
    <name evidence="11" type="primary">fni</name>
    <name evidence="13" type="ORF">H1016_05515</name>
</gene>
<dbReference type="PIRSF" id="PIRSF003314">
    <property type="entry name" value="IPP_isomerase"/>
    <property type="match status" value="1"/>
</dbReference>
<comment type="cofactor">
    <cofactor evidence="1 11">
        <name>FMN</name>
        <dbReference type="ChEBI" id="CHEBI:58210"/>
    </cofactor>
</comment>
<keyword evidence="8 11" id="KW-0414">Isoprene biosynthesis</keyword>
<evidence type="ECO:0000256" key="4">
    <source>
        <dbReference type="ARBA" id="ARBA00022643"/>
    </source>
</evidence>
<dbReference type="SUPFAM" id="SSF51395">
    <property type="entry name" value="FMN-linked oxidoreductases"/>
    <property type="match status" value="1"/>
</dbReference>
<keyword evidence="7 11" id="KW-0521">NADP</keyword>
<feature type="binding site" evidence="11">
    <location>
        <begin position="67"/>
        <end position="69"/>
    </location>
    <ligand>
        <name>FMN</name>
        <dbReference type="ChEBI" id="CHEBI:58210"/>
    </ligand>
</feature>
<keyword evidence="14" id="KW-1185">Reference proteome</keyword>